<proteinExistence type="predicted"/>
<comment type="caution">
    <text evidence="3">The sequence shown here is derived from an EMBL/GenBank/DDBJ whole genome shotgun (WGS) entry which is preliminary data.</text>
</comment>
<dbReference type="CDD" id="cd02440">
    <property type="entry name" value="AdoMet_MTases"/>
    <property type="match status" value="1"/>
</dbReference>
<dbReference type="Pfam" id="PF06325">
    <property type="entry name" value="PrmA"/>
    <property type="match status" value="1"/>
</dbReference>
<evidence type="ECO:0000256" key="1">
    <source>
        <dbReference type="ARBA" id="ARBA00022603"/>
    </source>
</evidence>
<evidence type="ECO:0000313" key="3">
    <source>
        <dbReference type="EMBL" id="HHS31020.1"/>
    </source>
</evidence>
<protein>
    <submittedName>
        <fullName evidence="3">Methyltransferase domain-containing protein</fullName>
    </submittedName>
</protein>
<evidence type="ECO:0000256" key="2">
    <source>
        <dbReference type="ARBA" id="ARBA00022679"/>
    </source>
</evidence>
<dbReference type="PANTHER" id="PTHR43648:SF1">
    <property type="entry name" value="ELECTRON TRANSFER FLAVOPROTEIN BETA SUBUNIT LYSINE METHYLTRANSFERASE"/>
    <property type="match status" value="1"/>
</dbReference>
<keyword evidence="2 3" id="KW-0808">Transferase</keyword>
<keyword evidence="1 3" id="KW-0489">Methyltransferase</keyword>
<dbReference type="GO" id="GO:0008276">
    <property type="term" value="F:protein methyltransferase activity"/>
    <property type="evidence" value="ECO:0007669"/>
    <property type="project" value="TreeGrafter"/>
</dbReference>
<accession>A0A7V6A6H0</accession>
<dbReference type="EMBL" id="DTGR01000234">
    <property type="protein sequence ID" value="HHS31020.1"/>
    <property type="molecule type" value="Genomic_DNA"/>
</dbReference>
<dbReference type="PANTHER" id="PTHR43648">
    <property type="entry name" value="ELECTRON TRANSFER FLAVOPROTEIN BETA SUBUNIT LYSINE METHYLTRANSFERASE"/>
    <property type="match status" value="1"/>
</dbReference>
<gene>
    <name evidence="3" type="ORF">ENV52_15145</name>
</gene>
<dbReference type="InterPro" id="IPR050078">
    <property type="entry name" value="Ribosomal_L11_MeTrfase_PrmA"/>
</dbReference>
<organism evidence="3">
    <name type="scientific">Desulfobacca acetoxidans</name>
    <dbReference type="NCBI Taxonomy" id="60893"/>
    <lineage>
        <taxon>Bacteria</taxon>
        <taxon>Pseudomonadati</taxon>
        <taxon>Thermodesulfobacteriota</taxon>
        <taxon>Desulfobaccia</taxon>
        <taxon>Desulfobaccales</taxon>
        <taxon>Desulfobaccaceae</taxon>
        <taxon>Desulfobacca</taxon>
    </lineage>
</organism>
<name>A0A7V6A6H0_9BACT</name>
<reference evidence="3" key="1">
    <citation type="journal article" date="2020" name="mSystems">
        <title>Genome- and Community-Level Interaction Insights into Carbon Utilization and Element Cycling Functions of Hydrothermarchaeota in Hydrothermal Sediment.</title>
        <authorList>
            <person name="Zhou Z."/>
            <person name="Liu Y."/>
            <person name="Xu W."/>
            <person name="Pan J."/>
            <person name="Luo Z.H."/>
            <person name="Li M."/>
        </authorList>
    </citation>
    <scope>NUCLEOTIDE SEQUENCE [LARGE SCALE GENOMIC DNA]</scope>
    <source>
        <strain evidence="3">SpSt-767</strain>
    </source>
</reference>
<sequence>MTLAKQTMFHRLTPDLVIRSPWRPFRPRHGEQSLVLEGGSVFPPSHPTTLLCLDLLKKALASRPGAYVLDVGCGSGILALAALALRSPKVVAVDISGRAVRRTRANAGRNGLAPGLLAVRGSTECLRGPFDLIMANLPWSVHLEKVEEFCRLAGPDGALIIAGCKDVQAEPLLSGYQSRGWTVMAHGSRDSWAPEPPPELSYTWVAWLLVRQGGCPEANASTPW</sequence>
<dbReference type="Gene3D" id="3.40.50.150">
    <property type="entry name" value="Vaccinia Virus protein VP39"/>
    <property type="match status" value="1"/>
</dbReference>
<dbReference type="GO" id="GO:0032259">
    <property type="term" value="P:methylation"/>
    <property type="evidence" value="ECO:0007669"/>
    <property type="project" value="UniProtKB-KW"/>
</dbReference>
<dbReference type="InterPro" id="IPR029063">
    <property type="entry name" value="SAM-dependent_MTases_sf"/>
</dbReference>
<dbReference type="AlphaFoldDB" id="A0A7V6A6H0"/>
<dbReference type="SUPFAM" id="SSF53335">
    <property type="entry name" value="S-adenosyl-L-methionine-dependent methyltransferases"/>
    <property type="match status" value="1"/>
</dbReference>